<dbReference type="HOGENOM" id="CLU_071765_1_0_6"/>
<dbReference type="EMBL" id="CP002209">
    <property type="protein sequence ID" value="ADN75887.1"/>
    <property type="molecule type" value="Genomic_DNA"/>
</dbReference>
<dbReference type="GeneID" id="67181891"/>
<dbReference type="GO" id="GO:0005886">
    <property type="term" value="C:plasma membrane"/>
    <property type="evidence" value="ECO:0007669"/>
    <property type="project" value="UniProtKB-SubCell"/>
</dbReference>
<feature type="transmembrane region" description="Helical" evidence="1">
    <location>
        <begin position="54"/>
        <end position="75"/>
    </location>
</feature>
<dbReference type="PANTHER" id="PTHR43471">
    <property type="entry name" value="ABC TRANSPORTER PERMEASE"/>
    <property type="match status" value="1"/>
</dbReference>
<sequence>MNPTLVIARKAFLDGLRNRWLLSLSISFFALSLVLALFGSAASGTLTLGRWQDSLSALATLAAVLIPLIAIQLSYDSFVGEREDGTLLLMLSYPLNRRQILLGKFLGQGSILALTALIGFGLTGLIVFAFSAERDGLLLGYLGFILSAVLLGWIFIALGYLVSLNAPSKGRAAAKLFALWFFFVLLYDLVLLGLLVGQWGGVWVRGLILLNPVDLFRLTNLIAVEHESVSGVMSLFRDAALGPAVMVGAMVAWLVLLLWRCQHRLARLTL</sequence>
<dbReference type="KEGG" id="fbl:Fbal_1683"/>
<dbReference type="PANTHER" id="PTHR43471:SF1">
    <property type="entry name" value="ABC TRANSPORTER PERMEASE PROTEIN NOSY-RELATED"/>
    <property type="match status" value="1"/>
</dbReference>
<dbReference type="Pfam" id="PF12679">
    <property type="entry name" value="ABC2_membrane_2"/>
    <property type="match status" value="1"/>
</dbReference>
<dbReference type="eggNOG" id="COG1277">
    <property type="taxonomic scope" value="Bacteria"/>
</dbReference>
<keyword evidence="1" id="KW-0472">Membrane</keyword>
<dbReference type="GO" id="GO:0140359">
    <property type="term" value="F:ABC-type transporter activity"/>
    <property type="evidence" value="ECO:0007669"/>
    <property type="project" value="InterPro"/>
</dbReference>
<organism evidence="2 3">
    <name type="scientific">Ferrimonas balearica (strain DSM 9799 / CCM 4581 / KCTC 23876 / PAT)</name>
    <dbReference type="NCBI Taxonomy" id="550540"/>
    <lineage>
        <taxon>Bacteria</taxon>
        <taxon>Pseudomonadati</taxon>
        <taxon>Pseudomonadota</taxon>
        <taxon>Gammaproteobacteria</taxon>
        <taxon>Alteromonadales</taxon>
        <taxon>Ferrimonadaceae</taxon>
        <taxon>Ferrimonas</taxon>
    </lineage>
</organism>
<feature type="transmembrane region" description="Helical" evidence="1">
    <location>
        <begin position="20"/>
        <end position="42"/>
    </location>
</feature>
<evidence type="ECO:0000256" key="1">
    <source>
        <dbReference type="SAM" id="Phobius"/>
    </source>
</evidence>
<gene>
    <name evidence="2" type="ordered locus">Fbal_1683</name>
</gene>
<dbReference type="STRING" id="550540.Fbal_1683"/>
<reference evidence="2 3" key="1">
    <citation type="journal article" date="2010" name="Stand. Genomic Sci.">
        <title>Complete genome sequence of Ferrimonas balearica type strain (PAT).</title>
        <authorList>
            <person name="Nolan M."/>
            <person name="Sikorski J."/>
            <person name="Davenport K."/>
            <person name="Lucas S."/>
            <person name="Glavina Del Rio T."/>
            <person name="Tice H."/>
            <person name="Cheng J."/>
            <person name="Goodwin L."/>
            <person name="Pitluck S."/>
            <person name="Liolios K."/>
            <person name="Ivanova N."/>
            <person name="Mavromatis K."/>
            <person name="Ovchinnikova G."/>
            <person name="Pati A."/>
            <person name="Chen A."/>
            <person name="Palaniappan K."/>
            <person name="Land M."/>
            <person name="Hauser L."/>
            <person name="Chang Y."/>
            <person name="Jeffries C."/>
            <person name="Tapia R."/>
            <person name="Brettin T."/>
            <person name="Detter J."/>
            <person name="Han C."/>
            <person name="Yasawong M."/>
            <person name="Rohde M."/>
            <person name="Tindall B."/>
            <person name="Goker M."/>
            <person name="Woyke T."/>
            <person name="Bristow J."/>
            <person name="Eisen J."/>
            <person name="Markowitz V."/>
            <person name="Hugenholtz P."/>
            <person name="Kyrpides N."/>
            <person name="Klenk H."/>
            <person name="Lapidus A."/>
        </authorList>
    </citation>
    <scope>NUCLEOTIDE SEQUENCE [LARGE SCALE GENOMIC DNA]</scope>
    <source>
        <strain evidence="3">DSM 9799 / CCM 4581 / KCTC 23876 / PAT</strain>
    </source>
</reference>
<feature type="transmembrane region" description="Helical" evidence="1">
    <location>
        <begin position="240"/>
        <end position="259"/>
    </location>
</feature>
<keyword evidence="1" id="KW-1133">Transmembrane helix</keyword>
<feature type="transmembrane region" description="Helical" evidence="1">
    <location>
        <begin position="138"/>
        <end position="164"/>
    </location>
</feature>
<dbReference type="AlphaFoldDB" id="E1SRD6"/>
<accession>E1SRD6</accession>
<feature type="transmembrane region" description="Helical" evidence="1">
    <location>
        <begin position="105"/>
        <end position="132"/>
    </location>
</feature>
<keyword evidence="3" id="KW-1185">Reference proteome</keyword>
<dbReference type="OrthoDB" id="9805862at2"/>
<protein>
    <submittedName>
        <fullName evidence="2">ABC-type transport system involved in multi-copper enzyme maturation, permease component</fullName>
    </submittedName>
</protein>
<keyword evidence="1" id="KW-0812">Transmembrane</keyword>
<dbReference type="Proteomes" id="UP000006683">
    <property type="component" value="Chromosome"/>
</dbReference>
<proteinExistence type="predicted"/>
<evidence type="ECO:0000313" key="3">
    <source>
        <dbReference type="Proteomes" id="UP000006683"/>
    </source>
</evidence>
<feature type="transmembrane region" description="Helical" evidence="1">
    <location>
        <begin position="176"/>
        <end position="197"/>
    </location>
</feature>
<evidence type="ECO:0000313" key="2">
    <source>
        <dbReference type="EMBL" id="ADN75887.1"/>
    </source>
</evidence>
<dbReference type="RefSeq" id="WP_013345193.1">
    <property type="nucleotide sequence ID" value="NC_014541.1"/>
</dbReference>
<name>E1SRD6_FERBD</name>